<reference evidence="4 5" key="1">
    <citation type="submission" date="2019-07" db="EMBL/GenBank/DDBJ databases">
        <title>Tepidimonas taiwanensis I1-1 draft genome.</title>
        <authorList>
            <person name="Da Costa M.S."/>
            <person name="Froufe H.J.C."/>
            <person name="Egas C."/>
            <person name="Albuquerque L."/>
        </authorList>
    </citation>
    <scope>NUCLEOTIDE SEQUENCE [LARGE SCALE GENOMIC DNA]</scope>
    <source>
        <strain evidence="4 5">I1-1</strain>
    </source>
</reference>
<organism evidence="4 5">
    <name type="scientific">Tepidimonas taiwanensis</name>
    <dbReference type="NCBI Taxonomy" id="307486"/>
    <lineage>
        <taxon>Bacteria</taxon>
        <taxon>Pseudomonadati</taxon>
        <taxon>Pseudomonadota</taxon>
        <taxon>Betaproteobacteria</taxon>
        <taxon>Burkholderiales</taxon>
        <taxon>Tepidimonas</taxon>
    </lineage>
</organism>
<dbReference type="Pfam" id="PF13719">
    <property type="entry name" value="Zn_ribbon_5"/>
    <property type="match status" value="1"/>
</dbReference>
<evidence type="ECO:0000313" key="5">
    <source>
        <dbReference type="Proteomes" id="UP000317763"/>
    </source>
</evidence>
<dbReference type="OrthoDB" id="5294582at2"/>
<proteinExistence type="predicted"/>
<keyword evidence="2" id="KW-0812">Transmembrane</keyword>
<keyword evidence="5" id="KW-1185">Reference proteome</keyword>
<dbReference type="InterPro" id="IPR011723">
    <property type="entry name" value="Znf/thioredoxin_put"/>
</dbReference>
<evidence type="ECO:0000313" key="4">
    <source>
        <dbReference type="EMBL" id="TSE30268.1"/>
    </source>
</evidence>
<feature type="transmembrane region" description="Helical" evidence="2">
    <location>
        <begin position="232"/>
        <end position="254"/>
    </location>
</feature>
<feature type="domain" description="Zinc finger/thioredoxin putative" evidence="3">
    <location>
        <begin position="4"/>
        <end position="39"/>
    </location>
</feature>
<evidence type="ECO:0000256" key="2">
    <source>
        <dbReference type="SAM" id="Phobius"/>
    </source>
</evidence>
<gene>
    <name evidence="4" type="ORF">Ttaiw_01965</name>
</gene>
<keyword evidence="2" id="KW-1133">Transmembrane helix</keyword>
<protein>
    <submittedName>
        <fullName evidence="4">Family finger-like domain protein</fullName>
    </submittedName>
</protein>
<dbReference type="NCBIfam" id="TIGR02098">
    <property type="entry name" value="MJ0042_CXXC"/>
    <property type="match status" value="1"/>
</dbReference>
<comment type="caution">
    <text evidence="4">The sequence shown here is derived from an EMBL/GenBank/DDBJ whole genome shotgun (WGS) entry which is preliminary data.</text>
</comment>
<dbReference type="Proteomes" id="UP000317763">
    <property type="component" value="Unassembled WGS sequence"/>
</dbReference>
<keyword evidence="2" id="KW-0472">Membrane</keyword>
<dbReference type="Pfam" id="PF11906">
    <property type="entry name" value="DUF3426"/>
    <property type="match status" value="1"/>
</dbReference>
<dbReference type="AlphaFoldDB" id="A0A554X377"/>
<dbReference type="STRING" id="307486.GCA_000807215_02340"/>
<dbReference type="RefSeq" id="WP_082007754.1">
    <property type="nucleotide sequence ID" value="NZ_CP083911.1"/>
</dbReference>
<sequence length="386" mass="40939">MSFITRCSACGTAFKVVADQLKIADGWVRCGHCQQVFDATQDLQPMPARVPAAAMAVASAPESLEPTPAVPVPSIPPISDPWPVAPPEPPAASMTAAVPQTEAALPPFPALIRDDTAAGSGGLSAAPVEAASLSPVAADVASSTEKVSPPGIGRGADVSTPRETESGAPRPGGEPESPVSAECHPPATGSLADGEPRSADAESPSNAARPAPAVEPSFVRQARRRAFWRRPLVRAALALVALGLTVLLAAQAAWHWRDTWAAQYPWSRPWLQAFCVRTGCTVALPRRPADVVIEGSVLLRRAPDRYSFHLVVRNRTDVEVAAPALELTLTDANGAVLARRVWMPDAWPQPTDRLTPGAEWPLQFELAFDHPHAARMTGYQAELFYP</sequence>
<name>A0A554X377_9BURK</name>
<feature type="region of interest" description="Disordered" evidence="1">
    <location>
        <begin position="141"/>
        <end position="215"/>
    </location>
</feature>
<evidence type="ECO:0000259" key="3">
    <source>
        <dbReference type="Pfam" id="PF13719"/>
    </source>
</evidence>
<dbReference type="InterPro" id="IPR021834">
    <property type="entry name" value="DUF3426"/>
</dbReference>
<evidence type="ECO:0000256" key="1">
    <source>
        <dbReference type="SAM" id="MobiDB-lite"/>
    </source>
</evidence>
<dbReference type="EMBL" id="VJOM01000024">
    <property type="protein sequence ID" value="TSE30268.1"/>
    <property type="molecule type" value="Genomic_DNA"/>
</dbReference>
<accession>A0A554X377</accession>